<evidence type="ECO:0000313" key="2">
    <source>
        <dbReference type="Proteomes" id="UP001064048"/>
    </source>
</evidence>
<name>A0ACC0JTI6_CHOFU</name>
<reference evidence="1 2" key="1">
    <citation type="journal article" date="2022" name="Genome Biol. Evol.">
        <title>The Spruce Budworm Genome: Reconstructing the Evolutionary History of Antifreeze Proteins.</title>
        <authorList>
            <person name="Beliveau C."/>
            <person name="Gagne P."/>
            <person name="Picq S."/>
            <person name="Vernygora O."/>
            <person name="Keeling C.I."/>
            <person name="Pinkney K."/>
            <person name="Doucet D."/>
            <person name="Wen F."/>
            <person name="Johnston J.S."/>
            <person name="Maaroufi H."/>
            <person name="Boyle B."/>
            <person name="Laroche J."/>
            <person name="Dewar K."/>
            <person name="Juretic N."/>
            <person name="Blackburn G."/>
            <person name="Nisole A."/>
            <person name="Brunet B."/>
            <person name="Brandao M."/>
            <person name="Lumley L."/>
            <person name="Duan J."/>
            <person name="Quan G."/>
            <person name="Lucarotti C.J."/>
            <person name="Roe A.D."/>
            <person name="Sperling F.A.H."/>
            <person name="Levesque R.C."/>
            <person name="Cusson M."/>
        </authorList>
    </citation>
    <scope>NUCLEOTIDE SEQUENCE [LARGE SCALE GENOMIC DNA]</scope>
    <source>
        <strain evidence="1">Glfc:IPQL:Cfum</strain>
    </source>
</reference>
<gene>
    <name evidence="1" type="ORF">MSG28_001958</name>
</gene>
<keyword evidence="2" id="KW-1185">Reference proteome</keyword>
<dbReference type="Proteomes" id="UP001064048">
    <property type="component" value="Chromosome 3"/>
</dbReference>
<dbReference type="EMBL" id="CM046103">
    <property type="protein sequence ID" value="KAI8427409.1"/>
    <property type="molecule type" value="Genomic_DNA"/>
</dbReference>
<comment type="caution">
    <text evidence="1">The sequence shown here is derived from an EMBL/GenBank/DDBJ whole genome shotgun (WGS) entry which is preliminary data.</text>
</comment>
<sequence>MTDDRLSIPYIVVVIAVVFCLFGLILKLLYKSFENQMDSKYRRNGRLLDVVDEEWRLEKLPDEDIAVPPEELPDPEADSADSHLTLKEQSMRWQENYPEPPANKEQ</sequence>
<protein>
    <submittedName>
        <fullName evidence="1">Uncharacterized protein</fullName>
    </submittedName>
</protein>
<organism evidence="1 2">
    <name type="scientific">Choristoneura fumiferana</name>
    <name type="common">Spruce budworm moth</name>
    <name type="synonym">Archips fumiferana</name>
    <dbReference type="NCBI Taxonomy" id="7141"/>
    <lineage>
        <taxon>Eukaryota</taxon>
        <taxon>Metazoa</taxon>
        <taxon>Ecdysozoa</taxon>
        <taxon>Arthropoda</taxon>
        <taxon>Hexapoda</taxon>
        <taxon>Insecta</taxon>
        <taxon>Pterygota</taxon>
        <taxon>Neoptera</taxon>
        <taxon>Endopterygota</taxon>
        <taxon>Lepidoptera</taxon>
        <taxon>Glossata</taxon>
        <taxon>Ditrysia</taxon>
        <taxon>Tortricoidea</taxon>
        <taxon>Tortricidae</taxon>
        <taxon>Tortricinae</taxon>
        <taxon>Choristoneura</taxon>
    </lineage>
</organism>
<accession>A0ACC0JTI6</accession>
<proteinExistence type="predicted"/>
<evidence type="ECO:0000313" key="1">
    <source>
        <dbReference type="EMBL" id="KAI8427409.1"/>
    </source>
</evidence>